<dbReference type="RefSeq" id="WP_345081004.1">
    <property type="nucleotide sequence ID" value="NZ_BAAAWG010000006.1"/>
</dbReference>
<keyword evidence="2" id="KW-1185">Reference proteome</keyword>
<reference evidence="2" key="1">
    <citation type="journal article" date="2019" name="Int. J. Syst. Evol. Microbiol.">
        <title>The Global Catalogue of Microorganisms (GCM) 10K type strain sequencing project: providing services to taxonomists for standard genome sequencing and annotation.</title>
        <authorList>
            <consortium name="The Broad Institute Genomics Platform"/>
            <consortium name="The Broad Institute Genome Sequencing Center for Infectious Disease"/>
            <person name="Wu L."/>
            <person name="Ma J."/>
        </authorList>
    </citation>
    <scope>NUCLEOTIDE SEQUENCE [LARGE SCALE GENOMIC DNA]</scope>
    <source>
        <strain evidence="2">CGMCC 1.15809</strain>
    </source>
</reference>
<comment type="caution">
    <text evidence="1">The sequence shown here is derived from an EMBL/GenBank/DDBJ whole genome shotgun (WGS) entry which is preliminary data.</text>
</comment>
<evidence type="ECO:0008006" key="3">
    <source>
        <dbReference type="Google" id="ProtNLM"/>
    </source>
</evidence>
<proteinExistence type="predicted"/>
<name>A0ABW1FCL3_9ACTN</name>
<evidence type="ECO:0000313" key="2">
    <source>
        <dbReference type="Proteomes" id="UP001596241"/>
    </source>
</evidence>
<protein>
    <recommendedName>
        <fullName evidence="3">PPM-type phosphatase domain-containing protein</fullName>
    </recommendedName>
</protein>
<evidence type="ECO:0000313" key="1">
    <source>
        <dbReference type="EMBL" id="MFC5891740.1"/>
    </source>
</evidence>
<accession>A0ABW1FCL3</accession>
<dbReference type="EMBL" id="JBHSPW010000001">
    <property type="protein sequence ID" value="MFC5891740.1"/>
    <property type="molecule type" value="Genomic_DNA"/>
</dbReference>
<organism evidence="1 2">
    <name type="scientific">Streptomyces ramulosus</name>
    <dbReference type="NCBI Taxonomy" id="47762"/>
    <lineage>
        <taxon>Bacteria</taxon>
        <taxon>Bacillati</taxon>
        <taxon>Actinomycetota</taxon>
        <taxon>Actinomycetes</taxon>
        <taxon>Kitasatosporales</taxon>
        <taxon>Streptomycetaceae</taxon>
        <taxon>Streptomyces</taxon>
    </lineage>
</organism>
<gene>
    <name evidence="1" type="ORF">ACFP3M_02725</name>
</gene>
<sequence>MSRLGAVRPGQVRTIGEGRSAVWPCRLAMGDRGRFDGQACTVTELYGRLLTLSDAFGDVRQVDVAVLLLSDGFSVLEQRHLPRTASGAPSGEAAAQAR</sequence>
<dbReference type="Proteomes" id="UP001596241">
    <property type="component" value="Unassembled WGS sequence"/>
</dbReference>